<proteinExistence type="predicted"/>
<evidence type="ECO:0000313" key="2">
    <source>
        <dbReference type="EMBL" id="GBN32987.1"/>
    </source>
</evidence>
<dbReference type="Proteomes" id="UP000499080">
    <property type="component" value="Unassembled WGS sequence"/>
</dbReference>
<sequence length="32" mass="3485">FDGLIASHDSANYLSSSHPHGFEEPQPDNAED</sequence>
<name>A0A4Y2N471_ARAVE</name>
<protein>
    <submittedName>
        <fullName evidence="2">Uncharacterized protein</fullName>
    </submittedName>
</protein>
<evidence type="ECO:0000313" key="3">
    <source>
        <dbReference type="Proteomes" id="UP000499080"/>
    </source>
</evidence>
<feature type="region of interest" description="Disordered" evidence="1">
    <location>
        <begin position="1"/>
        <end position="32"/>
    </location>
</feature>
<evidence type="ECO:0000256" key="1">
    <source>
        <dbReference type="SAM" id="MobiDB-lite"/>
    </source>
</evidence>
<organism evidence="2 3">
    <name type="scientific">Araneus ventricosus</name>
    <name type="common">Orbweaver spider</name>
    <name type="synonym">Epeira ventricosa</name>
    <dbReference type="NCBI Taxonomy" id="182803"/>
    <lineage>
        <taxon>Eukaryota</taxon>
        <taxon>Metazoa</taxon>
        <taxon>Ecdysozoa</taxon>
        <taxon>Arthropoda</taxon>
        <taxon>Chelicerata</taxon>
        <taxon>Arachnida</taxon>
        <taxon>Araneae</taxon>
        <taxon>Araneomorphae</taxon>
        <taxon>Entelegynae</taxon>
        <taxon>Araneoidea</taxon>
        <taxon>Araneidae</taxon>
        <taxon>Araneus</taxon>
    </lineage>
</organism>
<gene>
    <name evidence="2" type="ORF">AVEN_109888_1</name>
</gene>
<reference evidence="2 3" key="1">
    <citation type="journal article" date="2019" name="Sci. Rep.">
        <title>Orb-weaving spider Araneus ventricosus genome elucidates the spidroin gene catalogue.</title>
        <authorList>
            <person name="Kono N."/>
            <person name="Nakamura H."/>
            <person name="Ohtoshi R."/>
            <person name="Moran D.A.P."/>
            <person name="Shinohara A."/>
            <person name="Yoshida Y."/>
            <person name="Fujiwara M."/>
            <person name="Mori M."/>
            <person name="Tomita M."/>
            <person name="Arakawa K."/>
        </authorList>
    </citation>
    <scope>NUCLEOTIDE SEQUENCE [LARGE SCALE GENOMIC DNA]</scope>
</reference>
<feature type="non-terminal residue" evidence="2">
    <location>
        <position position="1"/>
    </location>
</feature>
<feature type="compositionally biased region" description="Polar residues" evidence="1">
    <location>
        <begin position="9"/>
        <end position="18"/>
    </location>
</feature>
<keyword evidence="3" id="KW-1185">Reference proteome</keyword>
<dbReference type="EMBL" id="BGPR01008319">
    <property type="protein sequence ID" value="GBN32987.1"/>
    <property type="molecule type" value="Genomic_DNA"/>
</dbReference>
<comment type="caution">
    <text evidence="2">The sequence shown here is derived from an EMBL/GenBank/DDBJ whole genome shotgun (WGS) entry which is preliminary data.</text>
</comment>
<dbReference type="AlphaFoldDB" id="A0A4Y2N471"/>
<accession>A0A4Y2N471</accession>